<comment type="caution">
    <text evidence="1">The sequence shown here is derived from an EMBL/GenBank/DDBJ whole genome shotgun (WGS) entry which is preliminary data.</text>
</comment>
<proteinExistence type="predicted"/>
<evidence type="ECO:0000313" key="2">
    <source>
        <dbReference type="Proteomes" id="UP000615446"/>
    </source>
</evidence>
<dbReference type="AlphaFoldDB" id="A0A8H3KVR2"/>
<dbReference type="Proteomes" id="UP000615446">
    <property type="component" value="Unassembled WGS sequence"/>
</dbReference>
<reference evidence="1" key="1">
    <citation type="submission" date="2019-10" db="EMBL/GenBank/DDBJ databases">
        <title>Conservation and host-specific expression of non-tandemly repeated heterogenous ribosome RNA gene in arbuscular mycorrhizal fungi.</title>
        <authorList>
            <person name="Maeda T."/>
            <person name="Kobayashi Y."/>
            <person name="Nakagawa T."/>
            <person name="Ezawa T."/>
            <person name="Yamaguchi K."/>
            <person name="Bino T."/>
            <person name="Nishimoto Y."/>
            <person name="Shigenobu S."/>
            <person name="Kawaguchi M."/>
        </authorList>
    </citation>
    <scope>NUCLEOTIDE SEQUENCE</scope>
    <source>
        <strain evidence="1">HR1</strain>
    </source>
</reference>
<organism evidence="1 2">
    <name type="scientific">Rhizophagus clarus</name>
    <dbReference type="NCBI Taxonomy" id="94130"/>
    <lineage>
        <taxon>Eukaryota</taxon>
        <taxon>Fungi</taxon>
        <taxon>Fungi incertae sedis</taxon>
        <taxon>Mucoromycota</taxon>
        <taxon>Glomeromycotina</taxon>
        <taxon>Glomeromycetes</taxon>
        <taxon>Glomerales</taxon>
        <taxon>Glomeraceae</taxon>
        <taxon>Rhizophagus</taxon>
    </lineage>
</organism>
<evidence type="ECO:0000313" key="1">
    <source>
        <dbReference type="EMBL" id="GES73846.1"/>
    </source>
</evidence>
<accession>A0A8H3KVR2</accession>
<sequence>MNLQVKAKASLLLAHANSSLTENFFQISIMLSQTKFWYSNNPFKLIQTFETTSVIQPDSALLKPWKEIKELLVNKKGIPPLWYQYLLDTIVLNPTHTIVIKTEKKKFNGNHTLYKAAIVLLPHNAKFTFLTKPLISIRTLVYNDHLQSSLTNNSLSNSSLTNIASFNSIANLENFKFKDIFLLDNSLLRLLYRLTLTFSPYSHLVIYTDGSCTSNFSTISSMGIEWIIATPELVTSTIKEFSCKASTFPHLQKQRL</sequence>
<dbReference type="EMBL" id="BLAL01000011">
    <property type="protein sequence ID" value="GES73846.1"/>
    <property type="molecule type" value="Genomic_DNA"/>
</dbReference>
<gene>
    <name evidence="1" type="ORF">RCL2_000135600</name>
</gene>
<protein>
    <submittedName>
        <fullName evidence="1">Uncharacterized protein</fullName>
    </submittedName>
</protein>
<name>A0A8H3KVR2_9GLOM</name>